<dbReference type="InterPro" id="IPR036005">
    <property type="entry name" value="Creatinase/aminopeptidase-like"/>
</dbReference>
<dbReference type="InterPro" id="IPR000994">
    <property type="entry name" value="Pept_M24"/>
</dbReference>
<keyword evidence="5" id="KW-1185">Reference proteome</keyword>
<keyword evidence="2" id="KW-0031">Aminopeptidase</keyword>
<dbReference type="Gene3D" id="3.90.230.10">
    <property type="entry name" value="Creatinase/methionine aminopeptidase superfamily"/>
    <property type="match status" value="1"/>
</dbReference>
<evidence type="ECO:0000313" key="3">
    <source>
        <dbReference type="EMBL" id="KNB73737.1"/>
    </source>
</evidence>
<dbReference type="SUPFAM" id="SSF55920">
    <property type="entry name" value="Creatinase/aminopeptidase"/>
    <property type="match status" value="1"/>
</dbReference>
<dbReference type="Proteomes" id="UP000319578">
    <property type="component" value="Unassembled WGS sequence"/>
</dbReference>
<name>A0A0K9YYM9_9BACL</name>
<reference evidence="4" key="1">
    <citation type="submission" date="2015-07" db="EMBL/GenBank/DDBJ databases">
        <title>Genome sequencing project for genomic taxonomy and phylogenomics of Bacillus-like bacteria.</title>
        <authorList>
            <person name="Liu B."/>
            <person name="Wang J."/>
            <person name="Zhu Y."/>
            <person name="Liu G."/>
            <person name="Chen Q."/>
            <person name="Chen Z."/>
            <person name="Lan J."/>
            <person name="Che J."/>
            <person name="Ge C."/>
            <person name="Shi H."/>
            <person name="Pan Z."/>
            <person name="Liu X."/>
        </authorList>
    </citation>
    <scope>NUCLEOTIDE SEQUENCE [LARGE SCALE GENOMIC DNA]</scope>
    <source>
        <strain evidence="4">DSM 9887</strain>
    </source>
</reference>
<dbReference type="Proteomes" id="UP000036834">
    <property type="component" value="Unassembled WGS sequence"/>
</dbReference>
<reference evidence="2 5" key="3">
    <citation type="submission" date="2019-06" db="EMBL/GenBank/DDBJ databases">
        <title>Whole genome shotgun sequence of Brevibacillus reuszeri NBRC 15719.</title>
        <authorList>
            <person name="Hosoyama A."/>
            <person name="Uohara A."/>
            <person name="Ohji S."/>
            <person name="Ichikawa N."/>
        </authorList>
    </citation>
    <scope>NUCLEOTIDE SEQUENCE [LARGE SCALE GENOMIC DNA]</scope>
    <source>
        <strain evidence="2 5">NBRC 15719</strain>
    </source>
</reference>
<sequence>MDALHMQMSILPLHMRDQVRDRWLQLRLDTILPVIMAKHQLDMWVLIAREYHEDPIMETLFPAAIDSSRRLTIIVFVLNQDKTVERLVIHTNPSFEPFYQRVWEPAEEDQWKCLARIVADKKPQSIGVNVSDDYSFCDGLSHSYYTKLLHTLGEEHAALVRSAEQVALDWLQLRSDEELMAYPTIGAITRKLAQEALSNQVIHPGITTTTEVVRWIRQRVIDLGMQTSFYPTVDVIRKGCGKLDDVVIIPGDIIHLDFGIHYLGLATDTQQLAYVLHIDEHEVPKGLQDAMQTANRLEDIMCENFREKQTGNELFAACIQQAQDEGIRAMIYSHPIGTHCHAAGPLIGLYDRQEAIPVRGELVIQNQTCYAMEFNIRQYIPEWDEEIPIYLEESVAFKDDQVLYLAKRQTDFYIIR</sequence>
<organism evidence="3 4">
    <name type="scientific">Brevibacillus reuszeri</name>
    <dbReference type="NCBI Taxonomy" id="54915"/>
    <lineage>
        <taxon>Bacteria</taxon>
        <taxon>Bacillati</taxon>
        <taxon>Bacillota</taxon>
        <taxon>Bacilli</taxon>
        <taxon>Bacillales</taxon>
        <taxon>Paenibacillaceae</taxon>
        <taxon>Brevibacillus</taxon>
    </lineage>
</organism>
<proteinExistence type="predicted"/>
<dbReference type="EMBL" id="BJON01000012">
    <property type="protein sequence ID" value="GED69427.1"/>
    <property type="molecule type" value="Genomic_DNA"/>
</dbReference>
<evidence type="ECO:0000259" key="1">
    <source>
        <dbReference type="Pfam" id="PF00557"/>
    </source>
</evidence>
<comment type="caution">
    <text evidence="3">The sequence shown here is derived from an EMBL/GenBank/DDBJ whole genome shotgun (WGS) entry which is preliminary data.</text>
</comment>
<dbReference type="OrthoDB" id="9765815at2"/>
<dbReference type="STRING" id="54915.ADS79_07305"/>
<dbReference type="Pfam" id="PF00557">
    <property type="entry name" value="Peptidase_M24"/>
    <property type="match status" value="1"/>
</dbReference>
<dbReference type="AlphaFoldDB" id="A0A0K9YYM9"/>
<accession>A0A0K9YYM9</accession>
<dbReference type="GO" id="GO:0004177">
    <property type="term" value="F:aminopeptidase activity"/>
    <property type="evidence" value="ECO:0007669"/>
    <property type="project" value="UniProtKB-KW"/>
</dbReference>
<protein>
    <submittedName>
        <fullName evidence="2">Xaa-Pro aminopeptidase</fullName>
    </submittedName>
</protein>
<dbReference type="EMBL" id="LGIQ01000005">
    <property type="protein sequence ID" value="KNB73737.1"/>
    <property type="molecule type" value="Genomic_DNA"/>
</dbReference>
<feature type="domain" description="Peptidase M24" evidence="1">
    <location>
        <begin position="186"/>
        <end position="383"/>
    </location>
</feature>
<dbReference type="PATRIC" id="fig|54915.3.peg.6892"/>
<keyword evidence="2" id="KW-0378">Hydrolase</keyword>
<evidence type="ECO:0000313" key="4">
    <source>
        <dbReference type="Proteomes" id="UP000036834"/>
    </source>
</evidence>
<evidence type="ECO:0000313" key="5">
    <source>
        <dbReference type="Proteomes" id="UP000319578"/>
    </source>
</evidence>
<dbReference type="RefSeq" id="WP_049737743.1">
    <property type="nucleotide sequence ID" value="NZ_BJON01000012.1"/>
</dbReference>
<reference evidence="3" key="2">
    <citation type="submission" date="2015-07" db="EMBL/GenBank/DDBJ databases">
        <title>MeaNS - Measles Nucleotide Surveillance Program.</title>
        <authorList>
            <person name="Tran T."/>
            <person name="Druce J."/>
        </authorList>
    </citation>
    <scope>NUCLEOTIDE SEQUENCE</scope>
    <source>
        <strain evidence="3">DSM 9887</strain>
    </source>
</reference>
<evidence type="ECO:0000313" key="2">
    <source>
        <dbReference type="EMBL" id="GED69427.1"/>
    </source>
</evidence>
<keyword evidence="2" id="KW-0645">Protease</keyword>
<gene>
    <name evidence="3" type="ORF">ADS79_07305</name>
    <name evidence="2" type="ORF">BRE01_31290</name>
</gene>